<sequence>MKIVLTSFALLFCLLTGRFNSLFADAAGGNQNQPTEYELKLDTRADNTNCKYLKVSVDGLESHMLYSNSTSVANKVTDRTNEVWVKQGEDKCIGALLTYKGTEKMLLMLVVMKKLAMGSDPLETLFYKFENNQWKTTNKDGFYQAVKDNRPDTSGIDAVDIDISESNKGSELLSAADCPIGFSLSLFLPNENQKIANLSDGTSKIVEGKTDEYPLYFLLAKKGDNNEKKFGLAIIRTPNGYQDRLYKFNKNKWELTDYSGLRNYIIRAVGLKMLRGLISS</sequence>
<evidence type="ECO:0000313" key="2">
    <source>
        <dbReference type="EMBL" id="UKJ90045.1"/>
    </source>
</evidence>
<organism evidence="2 3">
    <name type="scientific">Theileria orientalis</name>
    <dbReference type="NCBI Taxonomy" id="68886"/>
    <lineage>
        <taxon>Eukaryota</taxon>
        <taxon>Sar</taxon>
        <taxon>Alveolata</taxon>
        <taxon>Apicomplexa</taxon>
        <taxon>Aconoidasida</taxon>
        <taxon>Piroplasmida</taxon>
        <taxon>Theileriidae</taxon>
        <taxon>Theileria</taxon>
    </lineage>
</organism>
<evidence type="ECO:0008006" key="4">
    <source>
        <dbReference type="Google" id="ProtNLM"/>
    </source>
</evidence>
<dbReference type="AlphaFoldDB" id="A0A976M7H1"/>
<keyword evidence="1" id="KW-0732">Signal</keyword>
<reference evidence="2" key="1">
    <citation type="submission" date="2022-07" db="EMBL/GenBank/DDBJ databases">
        <title>Evaluation of T. orientalis genome assembly methods using nanopore sequencing and analysis of variation between genomes.</title>
        <authorList>
            <person name="Yam J."/>
            <person name="Micallef M.L."/>
            <person name="Liu M."/>
            <person name="Djordjevic S.P."/>
            <person name="Bogema D.R."/>
            <person name="Jenkins C."/>
        </authorList>
    </citation>
    <scope>NUCLEOTIDE SEQUENCE</scope>
    <source>
        <strain evidence="2">Fish Creek</strain>
    </source>
</reference>
<evidence type="ECO:0000313" key="3">
    <source>
        <dbReference type="Proteomes" id="UP000244803"/>
    </source>
</evidence>
<name>A0A976M7H1_THEOR</name>
<evidence type="ECO:0000256" key="1">
    <source>
        <dbReference type="SAM" id="SignalP"/>
    </source>
</evidence>
<feature type="chain" id="PRO_5037148654" description="Signal peptide containing protein" evidence="1">
    <location>
        <begin position="25"/>
        <end position="280"/>
    </location>
</feature>
<feature type="signal peptide" evidence="1">
    <location>
        <begin position="1"/>
        <end position="24"/>
    </location>
</feature>
<proteinExistence type="predicted"/>
<protein>
    <recommendedName>
        <fullName evidence="4">Signal peptide containing protein</fullName>
    </recommendedName>
</protein>
<dbReference type="Proteomes" id="UP000244803">
    <property type="component" value="Chromosome 4"/>
</dbReference>
<dbReference type="OrthoDB" id="10340240at2759"/>
<dbReference type="EMBL" id="CP056067">
    <property type="protein sequence ID" value="UKJ90045.1"/>
    <property type="molecule type" value="Genomic_DNA"/>
</dbReference>
<accession>A0A976M7H1</accession>
<gene>
    <name evidence="2" type="ORF">MACJ_003303</name>
</gene>